<evidence type="ECO:0000313" key="2">
    <source>
        <dbReference type="Proteomes" id="UP000002565"/>
    </source>
</evidence>
<evidence type="ECO:0000313" key="1">
    <source>
        <dbReference type="EMBL" id="ACD74138.1"/>
    </source>
</evidence>
<reference evidence="1 2" key="1">
    <citation type="journal article" date="2008" name="PLoS ONE">
        <title>Genome sequence of Brucella abortus vaccine strain S19 compared to virulent strains yields candidate virulence genes.</title>
        <authorList>
            <person name="Crasta O.R."/>
            <person name="Folkerts O."/>
            <person name="Fei Z."/>
            <person name="Mane S.P."/>
            <person name="Evans C."/>
            <person name="Martino-Catt S."/>
            <person name="Bricker B."/>
            <person name="Yu G."/>
            <person name="Du L."/>
            <person name="Sobral B.W."/>
        </authorList>
    </citation>
    <scope>NUCLEOTIDE SEQUENCE [LARGE SCALE GENOMIC DNA]</scope>
    <source>
        <strain evidence="1 2">S19</strain>
    </source>
</reference>
<dbReference type="AlphaFoldDB" id="A0A0F6AUW4"/>
<dbReference type="EMBL" id="CP000888">
    <property type="protein sequence ID" value="ACD74138.1"/>
    <property type="molecule type" value="Genomic_DNA"/>
</dbReference>
<sequence length="37" mass="4194">MRVSVSQNRTSNSYVCTPSGFGQKSHCHTANQIKEYF</sequence>
<proteinExistence type="predicted"/>
<gene>
    <name evidence="1" type="ordered locus">BAbS19_II06430</name>
</gene>
<name>A0A0F6AUW4_BRUA1</name>
<organism evidence="1 2">
    <name type="scientific">Brucella abortus (strain S19)</name>
    <dbReference type="NCBI Taxonomy" id="430066"/>
    <lineage>
        <taxon>Bacteria</taxon>
        <taxon>Pseudomonadati</taxon>
        <taxon>Pseudomonadota</taxon>
        <taxon>Alphaproteobacteria</taxon>
        <taxon>Hyphomicrobiales</taxon>
        <taxon>Brucellaceae</taxon>
        <taxon>Brucella/Ochrobactrum group</taxon>
        <taxon>Brucella</taxon>
    </lineage>
</organism>
<protein>
    <submittedName>
        <fullName evidence="1">Uncharacterized protein</fullName>
    </submittedName>
</protein>
<dbReference type="Proteomes" id="UP000002565">
    <property type="component" value="Chromosome 2"/>
</dbReference>
<dbReference type="HOGENOM" id="CLU_3341041_0_0_5"/>
<dbReference type="KEGG" id="bmc:BAbS19_II06430"/>
<accession>A0A0F6AUW4</accession>